<feature type="transmembrane region" description="Helical" evidence="7">
    <location>
        <begin position="6"/>
        <end position="21"/>
    </location>
</feature>
<feature type="transmembrane region" description="Helical" evidence="7">
    <location>
        <begin position="56"/>
        <end position="76"/>
    </location>
</feature>
<dbReference type="AlphaFoldDB" id="A0A562JBX7"/>
<dbReference type="OrthoDB" id="1796697at2"/>
<dbReference type="Proteomes" id="UP000315343">
    <property type="component" value="Unassembled WGS sequence"/>
</dbReference>
<evidence type="ECO:0000256" key="4">
    <source>
        <dbReference type="ARBA" id="ARBA00022692"/>
    </source>
</evidence>
<feature type="transmembrane region" description="Helical" evidence="7">
    <location>
        <begin position="33"/>
        <end position="50"/>
    </location>
</feature>
<feature type="domain" description="YetF C-terminal" evidence="8">
    <location>
        <begin position="79"/>
        <end position="176"/>
    </location>
</feature>
<comment type="similarity">
    <text evidence="2">Belongs to the UPF0702 family.</text>
</comment>
<evidence type="ECO:0000256" key="3">
    <source>
        <dbReference type="ARBA" id="ARBA00022475"/>
    </source>
</evidence>
<keyword evidence="3" id="KW-1003">Cell membrane</keyword>
<dbReference type="GO" id="GO:0005886">
    <property type="term" value="C:plasma membrane"/>
    <property type="evidence" value="ECO:0007669"/>
    <property type="project" value="UniProtKB-SubCell"/>
</dbReference>
<dbReference type="RefSeq" id="WP_145082893.1">
    <property type="nucleotide sequence ID" value="NZ_DAMBUX010000002.1"/>
</dbReference>
<evidence type="ECO:0000256" key="5">
    <source>
        <dbReference type="ARBA" id="ARBA00022989"/>
    </source>
</evidence>
<dbReference type="Gene3D" id="3.30.240.20">
    <property type="entry name" value="bsu07140 like domains"/>
    <property type="match status" value="1"/>
</dbReference>
<dbReference type="Pfam" id="PF04239">
    <property type="entry name" value="DUF421"/>
    <property type="match status" value="1"/>
</dbReference>
<dbReference type="InterPro" id="IPR007353">
    <property type="entry name" value="DUF421"/>
</dbReference>
<dbReference type="EMBL" id="VLKH01000004">
    <property type="protein sequence ID" value="TWH80766.1"/>
    <property type="molecule type" value="Genomic_DNA"/>
</dbReference>
<gene>
    <name evidence="9" type="ORF">LY60_02028</name>
</gene>
<reference evidence="9 10" key="1">
    <citation type="submission" date="2019-07" db="EMBL/GenBank/DDBJ databases">
        <title>Genomic Encyclopedia of Type Strains, Phase I: the one thousand microbial genomes (KMG-I) project.</title>
        <authorList>
            <person name="Kyrpides N."/>
        </authorList>
    </citation>
    <scope>NUCLEOTIDE SEQUENCE [LARGE SCALE GENOMIC DNA]</scope>
    <source>
        <strain evidence="9 10">DSM 13558</strain>
    </source>
</reference>
<sequence>MNNLNWIWQTIIIFYGGRLILRIGGRKSISQMTITQVVVMVGIGSLLIQPVAGKDILRTLAVGLIITVLMVITEYLEMKFDLLETISTGKAKIVIEDGKLNTKNLRNLRMSVDRLETRLRQSGISSIEDVKYATIEVSGQLGYELNENKKPITKEDFNLLINEILQLKKLIGMNTNIQLNENQGNNIFNEIKTKKFEGKNEP</sequence>
<evidence type="ECO:0000256" key="6">
    <source>
        <dbReference type="ARBA" id="ARBA00023136"/>
    </source>
</evidence>
<comment type="caution">
    <text evidence="9">The sequence shown here is derived from an EMBL/GenBank/DDBJ whole genome shotgun (WGS) entry which is preliminary data.</text>
</comment>
<dbReference type="InterPro" id="IPR023090">
    <property type="entry name" value="UPF0702_alpha/beta_dom_sf"/>
</dbReference>
<evidence type="ECO:0000313" key="10">
    <source>
        <dbReference type="Proteomes" id="UP000315343"/>
    </source>
</evidence>
<keyword evidence="10" id="KW-1185">Reference proteome</keyword>
<comment type="subcellular location">
    <subcellularLocation>
        <location evidence="1">Cell membrane</location>
        <topology evidence="1">Multi-pass membrane protein</topology>
    </subcellularLocation>
</comment>
<dbReference type="PANTHER" id="PTHR34582">
    <property type="entry name" value="UPF0702 TRANSMEMBRANE PROTEIN YCAP"/>
    <property type="match status" value="1"/>
</dbReference>
<protein>
    <submittedName>
        <fullName evidence="9">Uncharacterized membrane protein YcaP (DUF421 family)</fullName>
    </submittedName>
</protein>
<evidence type="ECO:0000259" key="8">
    <source>
        <dbReference type="Pfam" id="PF04239"/>
    </source>
</evidence>
<proteinExistence type="inferred from homology"/>
<keyword evidence="5 7" id="KW-1133">Transmembrane helix</keyword>
<evidence type="ECO:0000313" key="9">
    <source>
        <dbReference type="EMBL" id="TWH80766.1"/>
    </source>
</evidence>
<dbReference type="PANTHER" id="PTHR34582:SF2">
    <property type="entry name" value="UPF0702 TRANSMEMBRANE PROTEIN YDFR"/>
    <property type="match status" value="1"/>
</dbReference>
<organism evidence="9 10">
    <name type="scientific">Sedimentibacter saalensis</name>
    <dbReference type="NCBI Taxonomy" id="130788"/>
    <lineage>
        <taxon>Bacteria</taxon>
        <taxon>Bacillati</taxon>
        <taxon>Bacillota</taxon>
        <taxon>Tissierellia</taxon>
        <taxon>Sedimentibacter</taxon>
    </lineage>
</organism>
<name>A0A562JBX7_9FIRM</name>
<keyword evidence="6 7" id="KW-0472">Membrane</keyword>
<evidence type="ECO:0000256" key="1">
    <source>
        <dbReference type="ARBA" id="ARBA00004651"/>
    </source>
</evidence>
<keyword evidence="4 7" id="KW-0812">Transmembrane</keyword>
<accession>A0A562JBX7</accession>
<evidence type="ECO:0000256" key="2">
    <source>
        <dbReference type="ARBA" id="ARBA00006448"/>
    </source>
</evidence>
<evidence type="ECO:0000256" key="7">
    <source>
        <dbReference type="SAM" id="Phobius"/>
    </source>
</evidence>